<dbReference type="PROSITE" id="PS52016">
    <property type="entry name" value="TONB_DEPENDENT_REC_3"/>
    <property type="match status" value="1"/>
</dbReference>
<evidence type="ECO:0000313" key="15">
    <source>
        <dbReference type="EMBL" id="THD69500.1"/>
    </source>
</evidence>
<gene>
    <name evidence="15" type="ORF">E7Z59_04005</name>
</gene>
<dbReference type="GO" id="GO:0044718">
    <property type="term" value="P:siderophore transmembrane transport"/>
    <property type="evidence" value="ECO:0007669"/>
    <property type="project" value="TreeGrafter"/>
</dbReference>
<dbReference type="InterPro" id="IPR000531">
    <property type="entry name" value="Beta-barrel_TonB"/>
</dbReference>
<evidence type="ECO:0000256" key="2">
    <source>
        <dbReference type="ARBA" id="ARBA00022448"/>
    </source>
</evidence>
<keyword evidence="16" id="KW-1185">Reference proteome</keyword>
<dbReference type="CDD" id="cd01347">
    <property type="entry name" value="ligand_gated_channel"/>
    <property type="match status" value="1"/>
</dbReference>
<dbReference type="InterPro" id="IPR012910">
    <property type="entry name" value="Plug_dom"/>
</dbReference>
<feature type="domain" description="TonB-dependent receptor-like beta-barrel" evidence="13">
    <location>
        <begin position="346"/>
        <end position="776"/>
    </location>
</feature>
<keyword evidence="2 10" id="KW-0813">Transport</keyword>
<dbReference type="InterPro" id="IPR008969">
    <property type="entry name" value="CarboxyPept-like_regulatory"/>
</dbReference>
<feature type="signal peptide" evidence="12">
    <location>
        <begin position="1"/>
        <end position="19"/>
    </location>
</feature>
<dbReference type="InterPro" id="IPR036942">
    <property type="entry name" value="Beta-barrel_TonB_sf"/>
</dbReference>
<feature type="domain" description="TonB-dependent receptor plug" evidence="14">
    <location>
        <begin position="114"/>
        <end position="220"/>
    </location>
</feature>
<evidence type="ECO:0000256" key="6">
    <source>
        <dbReference type="ARBA" id="ARBA00023077"/>
    </source>
</evidence>
<evidence type="ECO:0000256" key="8">
    <source>
        <dbReference type="ARBA" id="ARBA00023170"/>
    </source>
</evidence>
<dbReference type="Gene3D" id="2.40.170.20">
    <property type="entry name" value="TonB-dependent receptor, beta-barrel domain"/>
    <property type="match status" value="1"/>
</dbReference>
<dbReference type="SUPFAM" id="SSF56935">
    <property type="entry name" value="Porins"/>
    <property type="match status" value="1"/>
</dbReference>
<dbReference type="EMBL" id="SSMC01000001">
    <property type="protein sequence ID" value="THD69500.1"/>
    <property type="molecule type" value="Genomic_DNA"/>
</dbReference>
<proteinExistence type="inferred from homology"/>
<evidence type="ECO:0000256" key="5">
    <source>
        <dbReference type="ARBA" id="ARBA00022729"/>
    </source>
</evidence>
<protein>
    <submittedName>
        <fullName evidence="15">TonB-dependent receptor</fullName>
    </submittedName>
</protein>
<dbReference type="Gene3D" id="2.170.130.10">
    <property type="entry name" value="TonB-dependent receptor, plug domain"/>
    <property type="match status" value="1"/>
</dbReference>
<evidence type="ECO:0000256" key="12">
    <source>
        <dbReference type="SAM" id="SignalP"/>
    </source>
</evidence>
<dbReference type="InterPro" id="IPR010917">
    <property type="entry name" value="TonB_rcpt_CS"/>
</dbReference>
<comment type="caution">
    <text evidence="15">The sequence shown here is derived from an EMBL/GenBank/DDBJ whole genome shotgun (WGS) entry which is preliminary data.</text>
</comment>
<dbReference type="Pfam" id="PF07715">
    <property type="entry name" value="Plug"/>
    <property type="match status" value="1"/>
</dbReference>
<keyword evidence="4 10" id="KW-0812">Transmembrane</keyword>
<dbReference type="GO" id="GO:0009279">
    <property type="term" value="C:cell outer membrane"/>
    <property type="evidence" value="ECO:0007669"/>
    <property type="project" value="UniProtKB-SubCell"/>
</dbReference>
<keyword evidence="9 10" id="KW-0998">Cell outer membrane</keyword>
<keyword evidence="6 11" id="KW-0798">TonB box</keyword>
<dbReference type="Pfam" id="PF00593">
    <property type="entry name" value="TonB_dep_Rec_b-barrel"/>
    <property type="match status" value="1"/>
</dbReference>
<dbReference type="AlphaFoldDB" id="A0A4S3M3P3"/>
<evidence type="ECO:0000256" key="7">
    <source>
        <dbReference type="ARBA" id="ARBA00023136"/>
    </source>
</evidence>
<evidence type="ECO:0000313" key="16">
    <source>
        <dbReference type="Proteomes" id="UP000305939"/>
    </source>
</evidence>
<evidence type="ECO:0000256" key="1">
    <source>
        <dbReference type="ARBA" id="ARBA00004571"/>
    </source>
</evidence>
<name>A0A4S3M3P3_9FLAO</name>
<dbReference type="SUPFAM" id="SSF49464">
    <property type="entry name" value="Carboxypeptidase regulatory domain-like"/>
    <property type="match status" value="1"/>
</dbReference>
<comment type="subcellular location">
    <subcellularLocation>
        <location evidence="1 10">Cell outer membrane</location>
        <topology evidence="1 10">Multi-pass membrane protein</topology>
    </subcellularLocation>
</comment>
<sequence>MRFLPCLIAFVFMITFCHAQEIVVVDAVSGDPVVNASITAEGVKSYKISDVNGSVDLSDFASDDLLVISHVAYQSMLIRKSRLLRDGSKVMLTPLSEELEEVVLSARKWAEPRQSVDQRILAVTKEEVLFSNAQTSADLLQSTGKVFVQKSQLGGGSPMIRGFATNRLLIVVDGVRMNNAIFRGGNIQNIIAIDPLSVDSAEVIFGPGSVTYGSDAIGGVMSFYTLDPKIRQRGNDLDGRALVRYSTANNERTAHAVLNYGSAKWAGVTSVTISDFNDLIMGSHGPEEYLRPEYVVRQDGVDQVVTNSNDRKQTPTGYEQLNILQKFTYQPVKDWSLKTGIIYSTTGNYDRYDRLIRYRDNEPRAAEWYYGPQEWLMINLTAEHSGNGWLYDTMRFTNAYQQFKESRHDRGFMEEWLYATEERVDAFSSNLDLEKHFSNRSRLYYGVEYVYNKVGSSGYSQNITSGAEQDIASRYPDGSRWQSLAAYANFSYQPDRRMTLRAGVRYNYLDIFSDFSENNVFYNFPFTTAKINTDALTGSAGLHWSQSRTFRGHVQFSTAFRAPNVDDVGKIFDSEPGSVVVPNPSLKPEYAYNADLGFQLNLKEKFKFDLSLYHTWLKDAMVRRDFTYQGVEQIEYNGQLSDIQAIQNAAKARVYGLEAGANWRISNTLSALGTLTYVKGEEVLDNGSTAPLRHAAPLFGRVLLEWQKSRVKLDLWTQFNGEISFDDLAVSEQGKPYLYAVDANGNPFSPSWYTLNIRGGYEVLKNTRLQVALENITDQRYRTYSSGIAAPGRNLILSVRQTF</sequence>
<reference evidence="15 16" key="1">
    <citation type="submission" date="2019-04" db="EMBL/GenBank/DDBJ databases">
        <title>Draft genome sequence of Robertkochia marina CC-AMO-30D.</title>
        <authorList>
            <person name="Hameed A."/>
            <person name="Lin S.-Y."/>
            <person name="Shahina M."/>
            <person name="Lai W.-A."/>
            <person name="Young C.-C."/>
        </authorList>
    </citation>
    <scope>NUCLEOTIDE SEQUENCE [LARGE SCALE GENOMIC DNA]</scope>
    <source>
        <strain evidence="15 16">CC-AMO-30D</strain>
    </source>
</reference>
<dbReference type="GO" id="GO:0015344">
    <property type="term" value="F:siderophore uptake transmembrane transporter activity"/>
    <property type="evidence" value="ECO:0007669"/>
    <property type="project" value="TreeGrafter"/>
</dbReference>
<evidence type="ECO:0000256" key="10">
    <source>
        <dbReference type="PROSITE-ProRule" id="PRU01360"/>
    </source>
</evidence>
<keyword evidence="7 10" id="KW-0472">Membrane</keyword>
<keyword evidence="8 15" id="KW-0675">Receptor</keyword>
<evidence type="ECO:0000256" key="11">
    <source>
        <dbReference type="RuleBase" id="RU003357"/>
    </source>
</evidence>
<evidence type="ECO:0000256" key="9">
    <source>
        <dbReference type="ARBA" id="ARBA00023237"/>
    </source>
</evidence>
<dbReference type="InterPro" id="IPR039426">
    <property type="entry name" value="TonB-dep_rcpt-like"/>
</dbReference>
<dbReference type="OrthoDB" id="9764669at2"/>
<dbReference type="InterPro" id="IPR037066">
    <property type="entry name" value="Plug_dom_sf"/>
</dbReference>
<keyword evidence="3 10" id="KW-1134">Transmembrane beta strand</keyword>
<evidence type="ECO:0000259" key="14">
    <source>
        <dbReference type="Pfam" id="PF07715"/>
    </source>
</evidence>
<evidence type="ECO:0000256" key="3">
    <source>
        <dbReference type="ARBA" id="ARBA00022452"/>
    </source>
</evidence>
<comment type="similarity">
    <text evidence="10 11">Belongs to the TonB-dependent receptor family.</text>
</comment>
<dbReference type="Proteomes" id="UP000305939">
    <property type="component" value="Unassembled WGS sequence"/>
</dbReference>
<accession>A0A4S3M3P3</accession>
<dbReference type="PANTHER" id="PTHR30069:SF29">
    <property type="entry name" value="HEMOGLOBIN AND HEMOGLOBIN-HAPTOGLOBIN-BINDING PROTEIN 1-RELATED"/>
    <property type="match status" value="1"/>
</dbReference>
<dbReference type="PANTHER" id="PTHR30069">
    <property type="entry name" value="TONB-DEPENDENT OUTER MEMBRANE RECEPTOR"/>
    <property type="match status" value="1"/>
</dbReference>
<keyword evidence="5 12" id="KW-0732">Signal</keyword>
<dbReference type="PROSITE" id="PS01156">
    <property type="entry name" value="TONB_DEPENDENT_REC_2"/>
    <property type="match status" value="1"/>
</dbReference>
<evidence type="ECO:0000259" key="13">
    <source>
        <dbReference type="Pfam" id="PF00593"/>
    </source>
</evidence>
<organism evidence="15 16">
    <name type="scientific">Robertkochia marina</name>
    <dbReference type="NCBI Taxonomy" id="1227945"/>
    <lineage>
        <taxon>Bacteria</taxon>
        <taxon>Pseudomonadati</taxon>
        <taxon>Bacteroidota</taxon>
        <taxon>Flavobacteriia</taxon>
        <taxon>Flavobacteriales</taxon>
        <taxon>Flavobacteriaceae</taxon>
        <taxon>Robertkochia</taxon>
    </lineage>
</organism>
<evidence type="ECO:0000256" key="4">
    <source>
        <dbReference type="ARBA" id="ARBA00022692"/>
    </source>
</evidence>
<feature type="chain" id="PRO_5020977758" evidence="12">
    <location>
        <begin position="20"/>
        <end position="803"/>
    </location>
</feature>
<dbReference type="RefSeq" id="WP_136334989.1">
    <property type="nucleotide sequence ID" value="NZ_QXMP01000001.1"/>
</dbReference>